<reference evidence="2" key="1">
    <citation type="submission" date="2019-06" db="EMBL/GenBank/DDBJ databases">
        <authorList>
            <person name="Zheng W."/>
        </authorList>
    </citation>
    <scope>NUCLEOTIDE SEQUENCE</scope>
    <source>
        <strain evidence="2">QDHG01</strain>
    </source>
</reference>
<accession>A0A8J8P2P7</accession>
<comment type="caution">
    <text evidence="2">The sequence shown here is derived from an EMBL/GenBank/DDBJ whole genome shotgun (WGS) entry which is preliminary data.</text>
</comment>
<keyword evidence="3" id="KW-1185">Reference proteome</keyword>
<organism evidence="2 3">
    <name type="scientific">Halteria grandinella</name>
    <dbReference type="NCBI Taxonomy" id="5974"/>
    <lineage>
        <taxon>Eukaryota</taxon>
        <taxon>Sar</taxon>
        <taxon>Alveolata</taxon>
        <taxon>Ciliophora</taxon>
        <taxon>Intramacronucleata</taxon>
        <taxon>Spirotrichea</taxon>
        <taxon>Stichotrichia</taxon>
        <taxon>Sporadotrichida</taxon>
        <taxon>Halteriidae</taxon>
        <taxon>Halteria</taxon>
    </lineage>
</organism>
<name>A0A8J8P2P7_HALGN</name>
<dbReference type="EMBL" id="RRYP01002260">
    <property type="protein sequence ID" value="TNV84974.1"/>
    <property type="molecule type" value="Genomic_DNA"/>
</dbReference>
<proteinExistence type="predicted"/>
<evidence type="ECO:0000313" key="2">
    <source>
        <dbReference type="EMBL" id="TNV84974.1"/>
    </source>
</evidence>
<dbReference type="Proteomes" id="UP000785679">
    <property type="component" value="Unassembled WGS sequence"/>
</dbReference>
<dbReference type="AlphaFoldDB" id="A0A8J8P2P7"/>
<gene>
    <name evidence="2" type="ORF">FGO68_gene4659</name>
</gene>
<evidence type="ECO:0000256" key="1">
    <source>
        <dbReference type="SAM" id="MobiDB-lite"/>
    </source>
</evidence>
<protein>
    <submittedName>
        <fullName evidence="2">Uncharacterized protein</fullName>
    </submittedName>
</protein>
<evidence type="ECO:0000313" key="3">
    <source>
        <dbReference type="Proteomes" id="UP000785679"/>
    </source>
</evidence>
<feature type="region of interest" description="Disordered" evidence="1">
    <location>
        <begin position="241"/>
        <end position="271"/>
    </location>
</feature>
<sequence length="271" mass="30831">MAEIKNNAPIVKEEQPQGEITIKMSGSSPFSKIGVVGKGMGTIAGDHRDFEGTNFHQQMVNFIRRCFYFDRTNTIDFGRTIRAIGLKNHHISELRCVLSALGIARLVKDSDVQSQDSFELQPLNQIYEMFVRLENAKQGEQVEISTSLRHRAMQVEMTYKLLQGFLNSKHEPIKIASIADKLCEQYPDVNHNSVYLQMKQSQYIMQSLGLCKSTSLQGQYQWAGANGLWGKMAPIIMSRTEEDDRPLQMSEPIRIGRPPGSRMTARDLYQR</sequence>